<evidence type="ECO:0000313" key="4">
    <source>
        <dbReference type="Proteomes" id="UP000198432"/>
    </source>
</evidence>
<dbReference type="Pfam" id="PF18962">
    <property type="entry name" value="Por_Secre_tail"/>
    <property type="match status" value="1"/>
</dbReference>
<dbReference type="AlphaFoldDB" id="A0A239L1N5"/>
<organism evidence="3 4">
    <name type="scientific">Pontibacter ummariensis</name>
    <dbReference type="NCBI Taxonomy" id="1610492"/>
    <lineage>
        <taxon>Bacteria</taxon>
        <taxon>Pseudomonadati</taxon>
        <taxon>Bacteroidota</taxon>
        <taxon>Cytophagia</taxon>
        <taxon>Cytophagales</taxon>
        <taxon>Hymenobacteraceae</taxon>
        <taxon>Pontibacter</taxon>
    </lineage>
</organism>
<dbReference type="InterPro" id="IPR026444">
    <property type="entry name" value="Secre_tail"/>
</dbReference>
<feature type="signal peptide" evidence="1">
    <location>
        <begin position="1"/>
        <end position="21"/>
    </location>
</feature>
<protein>
    <submittedName>
        <fullName evidence="3">Por secretion system C-terminal sorting domain-containing protein</fullName>
    </submittedName>
</protein>
<proteinExistence type="predicted"/>
<name>A0A239L1N5_9BACT</name>
<feature type="chain" id="PRO_5012082726" evidence="1">
    <location>
        <begin position="22"/>
        <end position="126"/>
    </location>
</feature>
<evidence type="ECO:0000259" key="2">
    <source>
        <dbReference type="Pfam" id="PF18962"/>
    </source>
</evidence>
<dbReference type="EMBL" id="FZOQ01000034">
    <property type="protein sequence ID" value="SNT23828.1"/>
    <property type="molecule type" value="Genomic_DNA"/>
</dbReference>
<feature type="domain" description="Secretion system C-terminal sorting" evidence="2">
    <location>
        <begin position="49"/>
        <end position="125"/>
    </location>
</feature>
<dbReference type="Proteomes" id="UP000198432">
    <property type="component" value="Unassembled WGS sequence"/>
</dbReference>
<gene>
    <name evidence="3" type="ORF">SAMN06296052_1346</name>
</gene>
<keyword evidence="4" id="KW-1185">Reference proteome</keyword>
<reference evidence="4" key="1">
    <citation type="submission" date="2017-06" db="EMBL/GenBank/DDBJ databases">
        <authorList>
            <person name="Varghese N."/>
            <person name="Submissions S."/>
        </authorList>
    </citation>
    <scope>NUCLEOTIDE SEQUENCE [LARGE SCALE GENOMIC DNA]</scope>
    <source>
        <strain evidence="4">NKM1</strain>
    </source>
</reference>
<evidence type="ECO:0000313" key="3">
    <source>
        <dbReference type="EMBL" id="SNT23828.1"/>
    </source>
</evidence>
<dbReference type="NCBIfam" id="TIGR04183">
    <property type="entry name" value="Por_Secre_tail"/>
    <property type="match status" value="1"/>
</dbReference>
<dbReference type="OrthoDB" id="2985529at2"/>
<keyword evidence="1" id="KW-0732">Signal</keyword>
<evidence type="ECO:0000256" key="1">
    <source>
        <dbReference type="SAM" id="SignalP"/>
    </source>
</evidence>
<accession>A0A239L1N5</accession>
<sequence>MKQFILLLFASLSVLLVQAQARNPVQVQASQQEERDKPLNLQRDEDVSIYPNPSNGVFTVSVSNLRASEVKLSIMNVIGNEIYSETLAGADAGVSKTVDLNRFAKGLYYVKLEADKFSTVRRVVVK</sequence>
<dbReference type="RefSeq" id="WP_089321620.1">
    <property type="nucleotide sequence ID" value="NZ_FZOQ01000034.1"/>
</dbReference>